<reference evidence="1" key="1">
    <citation type="journal article" date="2016" name="Proc. Natl. Acad. Sci. U.S.A.">
        <title>Lipid metabolic changes in an early divergent fungus govern the establishment of a mutualistic symbiosis with endobacteria.</title>
        <authorList>
            <person name="Lastovetsky O.A."/>
            <person name="Gaspar M.L."/>
            <person name="Mondo S.J."/>
            <person name="LaButti K.M."/>
            <person name="Sandor L."/>
            <person name="Grigoriev I.V."/>
            <person name="Henry S.A."/>
            <person name="Pawlowska T.E."/>
        </authorList>
    </citation>
    <scope>NUCLEOTIDE SEQUENCE [LARGE SCALE GENOMIC DNA]</scope>
    <source>
        <strain evidence="1">ATCC 52814</strain>
    </source>
</reference>
<proteinExistence type="predicted"/>
<evidence type="ECO:0000313" key="1">
    <source>
        <dbReference type="EMBL" id="ORE01736.1"/>
    </source>
</evidence>
<name>A0A1X0QPR4_RHIZD</name>
<protein>
    <submittedName>
        <fullName evidence="1">Uncharacterized protein</fullName>
    </submittedName>
</protein>
<gene>
    <name evidence="1" type="ORF">BCV72DRAFT_339211</name>
</gene>
<dbReference type="OrthoDB" id="10356612at2759"/>
<dbReference type="Proteomes" id="UP000242414">
    <property type="component" value="Unassembled WGS sequence"/>
</dbReference>
<sequence>MEQAMMVTLNFVSYIKERQKISVPSLSKFTADSNLKLSDIVTIVVPGNHLLSDQLTKVVEVEAIDKQSLKSPIYLPSVYQLLQSVLQQPYKYLSYALWTYRSPSGISLAERQLTRIVQFILTDHANKINRQSNYISKASVHFRLIA</sequence>
<dbReference type="AlphaFoldDB" id="A0A1X0QPR4"/>
<dbReference type="EMBL" id="KV922103">
    <property type="protein sequence ID" value="ORE01736.1"/>
    <property type="molecule type" value="Genomic_DNA"/>
</dbReference>
<dbReference type="VEuPathDB" id="FungiDB:BCV72DRAFT_339211"/>
<organism evidence="1">
    <name type="scientific">Rhizopus microsporus var. microsporus</name>
    <dbReference type="NCBI Taxonomy" id="86635"/>
    <lineage>
        <taxon>Eukaryota</taxon>
        <taxon>Fungi</taxon>
        <taxon>Fungi incertae sedis</taxon>
        <taxon>Mucoromycota</taxon>
        <taxon>Mucoromycotina</taxon>
        <taxon>Mucoromycetes</taxon>
        <taxon>Mucorales</taxon>
        <taxon>Mucorineae</taxon>
        <taxon>Rhizopodaceae</taxon>
        <taxon>Rhizopus</taxon>
    </lineage>
</organism>
<accession>A0A1X0QPR4</accession>